<feature type="domain" description="Biotin-protein ligase N-terminal" evidence="2">
    <location>
        <begin position="65"/>
        <end position="164"/>
    </location>
</feature>
<reference evidence="5" key="1">
    <citation type="journal article" date="2022" name="Microbiol. Resour. Announc.">
        <title>Draft Genome Sequence of a Methanogenic Archaeon from West Spitsbergen Permafrost.</title>
        <authorList>
            <person name="Trubitsyn V."/>
            <person name="Rivkina E."/>
            <person name="Shcherbakova V."/>
        </authorList>
    </citation>
    <scope>NUCLEOTIDE SEQUENCE [LARGE SCALE GENOMIC DNA]</scope>
    <source>
        <strain evidence="5">VT</strain>
    </source>
</reference>
<evidence type="ECO:0000256" key="1">
    <source>
        <dbReference type="ARBA" id="ARBA00022729"/>
    </source>
</evidence>
<accession>A0A8T5URN0</accession>
<dbReference type="Pfam" id="PF13205">
    <property type="entry name" value="Big_5"/>
    <property type="match status" value="1"/>
</dbReference>
<keyword evidence="5" id="KW-1185">Reference proteome</keyword>
<evidence type="ECO:0000259" key="3">
    <source>
        <dbReference type="Pfam" id="PF13205"/>
    </source>
</evidence>
<dbReference type="Pfam" id="PF09825">
    <property type="entry name" value="BPL_N"/>
    <property type="match status" value="1"/>
</dbReference>
<dbReference type="InterPro" id="IPR032812">
    <property type="entry name" value="SbsA_Ig"/>
</dbReference>
<name>A0A8T5URN0_9EURY</name>
<evidence type="ECO:0000313" key="4">
    <source>
        <dbReference type="EMBL" id="MBZ2166702.1"/>
    </source>
</evidence>
<gene>
    <name evidence="4" type="ORF">K8N75_11710</name>
</gene>
<protein>
    <submittedName>
        <fullName evidence="4">Ig-like domain-containing protein</fullName>
    </submittedName>
</protein>
<evidence type="ECO:0000259" key="2">
    <source>
        <dbReference type="Pfam" id="PF09825"/>
    </source>
</evidence>
<dbReference type="InterPro" id="IPR019197">
    <property type="entry name" value="Biotin-prot_ligase_N"/>
</dbReference>
<dbReference type="Proteomes" id="UP000825933">
    <property type="component" value="Unassembled WGS sequence"/>
</dbReference>
<dbReference type="EMBL" id="JAIOUQ010000014">
    <property type="protein sequence ID" value="MBZ2166702.1"/>
    <property type="molecule type" value="Genomic_DNA"/>
</dbReference>
<sequence>MALLVLGITLSLGIYGASAANVGTGSTGNISSTHFEGSDAKIVSLKSTSSKPVSKSVSTSRKVIKVVIYNGRGSISSCVWGVKTGLHTANTKHLLNGYYFSYSTTKIINYSILSHYNVLVMPGGTSGKNYINAVSSSAIRKFVRTGHGYLGICAGAYSGSRNVDGMYRAWGVAPHVYCKHPYHEGNIKVKILYPGSKLFGSGGTVTMAHYNGPAMYVKGGKAVTFAVYADNHIGYKNYGAIVGDYYYNGRSILSGPHPELDPQHPSILARLVAWTAKVPVVNSLAVIMPNPSSGAVDVSPNKVLKITFSKPVKFGNKLITLKNGSGNSIATTQSISSNVLTLRYKLLSKGVKYIITMASGSVTDISGKAISYYSTSFRVSSLTMAQMKDGISRVQKFFITNHRLPNYVTFGTKKILINNFKEIISAYGLKVNY</sequence>
<dbReference type="AlphaFoldDB" id="A0A8T5URN0"/>
<keyword evidence="1" id="KW-0732">Signal</keyword>
<dbReference type="SUPFAM" id="SSF52317">
    <property type="entry name" value="Class I glutamine amidotransferase-like"/>
    <property type="match status" value="1"/>
</dbReference>
<dbReference type="InterPro" id="IPR029062">
    <property type="entry name" value="Class_I_gatase-like"/>
</dbReference>
<organism evidence="4 5">
    <name type="scientific">Methanobacterium spitsbergense</name>
    <dbReference type="NCBI Taxonomy" id="2874285"/>
    <lineage>
        <taxon>Archaea</taxon>
        <taxon>Methanobacteriati</taxon>
        <taxon>Methanobacteriota</taxon>
        <taxon>Methanomada group</taxon>
        <taxon>Methanobacteria</taxon>
        <taxon>Methanobacteriales</taxon>
        <taxon>Methanobacteriaceae</taxon>
        <taxon>Methanobacterium</taxon>
    </lineage>
</organism>
<evidence type="ECO:0000313" key="5">
    <source>
        <dbReference type="Proteomes" id="UP000825933"/>
    </source>
</evidence>
<proteinExistence type="predicted"/>
<feature type="domain" description="SbsA Ig-like" evidence="3">
    <location>
        <begin position="284"/>
        <end position="378"/>
    </location>
</feature>
<dbReference type="RefSeq" id="WP_223792247.1">
    <property type="nucleotide sequence ID" value="NZ_JAIOUQ010000014.1"/>
</dbReference>
<comment type="caution">
    <text evidence="4">The sequence shown here is derived from an EMBL/GenBank/DDBJ whole genome shotgun (WGS) entry which is preliminary data.</text>
</comment>